<reference evidence="3 4" key="1">
    <citation type="submission" date="2015-09" db="EMBL/GenBank/DDBJ databases">
        <title>Genome sequence of Oxobacter pfennigii DSM 3222.</title>
        <authorList>
            <person name="Poehlein A."/>
            <person name="Bengelsdorf F.R."/>
            <person name="Schiel-Bengelsdorf B."/>
            <person name="Duerre P."/>
            <person name="Daniel R."/>
        </authorList>
    </citation>
    <scope>NUCLEOTIDE SEQUENCE [LARGE SCALE GENOMIC DNA]</scope>
    <source>
        <strain evidence="3 4">DSM 3222</strain>
    </source>
</reference>
<evidence type="ECO:0000256" key="2">
    <source>
        <dbReference type="SAM" id="SignalP"/>
    </source>
</evidence>
<dbReference type="STRING" id="36849.OXPF_27770"/>
<protein>
    <recommendedName>
        <fullName evidence="5">FMN-binding domain protein</fullName>
    </recommendedName>
</protein>
<feature type="chain" id="PRO_5006028832" description="FMN-binding domain protein" evidence="2">
    <location>
        <begin position="29"/>
        <end position="230"/>
    </location>
</feature>
<gene>
    <name evidence="3" type="ORF">OXPF_27770</name>
</gene>
<dbReference type="RefSeq" id="WP_054875790.1">
    <property type="nucleotide sequence ID" value="NZ_LKET01000039.1"/>
</dbReference>
<feature type="region of interest" description="Disordered" evidence="1">
    <location>
        <begin position="26"/>
        <end position="45"/>
    </location>
</feature>
<dbReference type="AlphaFoldDB" id="A0A0N8NSY6"/>
<accession>A0A0N8NSY6</accession>
<keyword evidence="4" id="KW-1185">Reference proteome</keyword>
<organism evidence="3 4">
    <name type="scientific">Oxobacter pfennigii</name>
    <dbReference type="NCBI Taxonomy" id="36849"/>
    <lineage>
        <taxon>Bacteria</taxon>
        <taxon>Bacillati</taxon>
        <taxon>Bacillota</taxon>
        <taxon>Clostridia</taxon>
        <taxon>Eubacteriales</taxon>
        <taxon>Clostridiaceae</taxon>
        <taxon>Oxobacter</taxon>
    </lineage>
</organism>
<sequence length="230" mass="24918">MKKRLILGIIALTLIAALMTGCNSPAPAPKGPEGEPAATGTETSGAEEINELKEVFEADYKAVSSDYKVDEKAIGTVLYAAEGESADGTKVLALKVKSANKMNYEKTARTGWDASEPSPFTMIIVINKDTNKVAAWKMVTDGTKKPEYFTVPEENIDKYMSVEITSEDVFDDFTEGLVLSLDVEKDVDAEDNSIIAGTSIVYTGVSEAGTFSGQHVRQCFKTAAYFYSNY</sequence>
<evidence type="ECO:0000313" key="3">
    <source>
        <dbReference type="EMBL" id="KPU43336.1"/>
    </source>
</evidence>
<keyword evidence="2" id="KW-0732">Signal</keyword>
<evidence type="ECO:0000313" key="4">
    <source>
        <dbReference type="Proteomes" id="UP000050326"/>
    </source>
</evidence>
<evidence type="ECO:0000256" key="1">
    <source>
        <dbReference type="SAM" id="MobiDB-lite"/>
    </source>
</evidence>
<dbReference type="PROSITE" id="PS51257">
    <property type="entry name" value="PROKAR_LIPOPROTEIN"/>
    <property type="match status" value="1"/>
</dbReference>
<comment type="caution">
    <text evidence="3">The sequence shown here is derived from an EMBL/GenBank/DDBJ whole genome shotgun (WGS) entry which is preliminary data.</text>
</comment>
<evidence type="ECO:0008006" key="5">
    <source>
        <dbReference type="Google" id="ProtNLM"/>
    </source>
</evidence>
<proteinExistence type="predicted"/>
<feature type="signal peptide" evidence="2">
    <location>
        <begin position="1"/>
        <end position="28"/>
    </location>
</feature>
<dbReference type="EMBL" id="LKET01000039">
    <property type="protein sequence ID" value="KPU43336.1"/>
    <property type="molecule type" value="Genomic_DNA"/>
</dbReference>
<dbReference type="Proteomes" id="UP000050326">
    <property type="component" value="Unassembled WGS sequence"/>
</dbReference>
<name>A0A0N8NSY6_9CLOT</name>